<evidence type="ECO:0008006" key="4">
    <source>
        <dbReference type="Google" id="ProtNLM"/>
    </source>
</evidence>
<keyword evidence="3" id="KW-1185">Reference proteome</keyword>
<sequence>MKKYLFFIAIFLFSFTSCAPRIVSPAPSTKVVVIKKAPRQHKVVFVKGKRYYKWNDQYHRKTRFGYIVVRF</sequence>
<gene>
    <name evidence="2" type="ORF">BXY75_1034</name>
</gene>
<dbReference type="AlphaFoldDB" id="A0A3L9YU40"/>
<feature type="signal peptide" evidence="1">
    <location>
        <begin position="1"/>
        <end position="19"/>
    </location>
</feature>
<dbReference type="Proteomes" id="UP000271339">
    <property type="component" value="Unassembled WGS sequence"/>
</dbReference>
<dbReference type="EMBL" id="REFC01000012">
    <property type="protein sequence ID" value="RMA64166.1"/>
    <property type="molecule type" value="Genomic_DNA"/>
</dbReference>
<protein>
    <recommendedName>
        <fullName evidence="4">Lipoprotein</fullName>
    </recommendedName>
</protein>
<accession>A0A3L9YU40</accession>
<comment type="caution">
    <text evidence="2">The sequence shown here is derived from an EMBL/GenBank/DDBJ whole genome shotgun (WGS) entry which is preliminary data.</text>
</comment>
<dbReference type="PROSITE" id="PS51257">
    <property type="entry name" value="PROKAR_LIPOPROTEIN"/>
    <property type="match status" value="1"/>
</dbReference>
<evidence type="ECO:0000256" key="1">
    <source>
        <dbReference type="SAM" id="SignalP"/>
    </source>
</evidence>
<keyword evidence="1" id="KW-0732">Signal</keyword>
<name>A0A3L9YU40_9FLAO</name>
<feature type="chain" id="PRO_5018280894" description="Lipoprotein" evidence="1">
    <location>
        <begin position="20"/>
        <end position="71"/>
    </location>
</feature>
<dbReference type="OrthoDB" id="1450875at2"/>
<evidence type="ECO:0000313" key="3">
    <source>
        <dbReference type="Proteomes" id="UP000271339"/>
    </source>
</evidence>
<reference evidence="2 3" key="1">
    <citation type="submission" date="2018-10" db="EMBL/GenBank/DDBJ databases">
        <title>Genomic Encyclopedia of Archaeal and Bacterial Type Strains, Phase II (KMG-II): from individual species to whole genera.</title>
        <authorList>
            <person name="Goeker M."/>
        </authorList>
    </citation>
    <scope>NUCLEOTIDE SEQUENCE [LARGE SCALE GENOMIC DNA]</scope>
    <source>
        <strain evidence="2 3">DSM 23424</strain>
    </source>
</reference>
<evidence type="ECO:0000313" key="2">
    <source>
        <dbReference type="EMBL" id="RMA64166.1"/>
    </source>
</evidence>
<proteinExistence type="predicted"/>
<organism evidence="2 3">
    <name type="scientific">Ulvibacter antarcticus</name>
    <dbReference type="NCBI Taxonomy" id="442714"/>
    <lineage>
        <taxon>Bacteria</taxon>
        <taxon>Pseudomonadati</taxon>
        <taxon>Bacteroidota</taxon>
        <taxon>Flavobacteriia</taxon>
        <taxon>Flavobacteriales</taxon>
        <taxon>Flavobacteriaceae</taxon>
        <taxon>Ulvibacter</taxon>
    </lineage>
</organism>